<dbReference type="CDD" id="cd04218">
    <property type="entry name" value="Pseudoazurin"/>
    <property type="match status" value="1"/>
</dbReference>
<keyword evidence="6 8" id="KW-0186">Copper</keyword>
<comment type="cofactor">
    <cofactor evidence="8">
        <name>Cu cation</name>
        <dbReference type="ChEBI" id="CHEBI:23378"/>
    </cofactor>
    <text evidence="8">Binds 1 copper ion per subunit.</text>
</comment>
<dbReference type="PRINTS" id="PR00155">
    <property type="entry name" value="AMICYANIN"/>
</dbReference>
<dbReference type="PRINTS" id="PR00156">
    <property type="entry name" value="COPPERBLUE"/>
</dbReference>
<dbReference type="InterPro" id="IPR001235">
    <property type="entry name" value="Copper_blue_Plastocyanin"/>
</dbReference>
<protein>
    <recommendedName>
        <fullName evidence="7">Pseudoazurin</fullName>
    </recommendedName>
</protein>
<accession>A0A3D0KJB2</accession>
<evidence type="ECO:0000256" key="7">
    <source>
        <dbReference type="NCBIfam" id="TIGR02375"/>
    </source>
</evidence>
<evidence type="ECO:0000256" key="4">
    <source>
        <dbReference type="ARBA" id="ARBA00022764"/>
    </source>
</evidence>
<evidence type="ECO:0000256" key="6">
    <source>
        <dbReference type="ARBA" id="ARBA00023008"/>
    </source>
</evidence>
<dbReference type="AlphaFoldDB" id="A0A3D0KJB2"/>
<dbReference type="InterPro" id="IPR008972">
    <property type="entry name" value="Cupredoxin"/>
</dbReference>
<keyword evidence="3 8" id="KW-0479">Metal-binding</keyword>
<evidence type="ECO:0000313" key="10">
    <source>
        <dbReference type="EMBL" id="HCA03608.1"/>
    </source>
</evidence>
<keyword evidence="5" id="KW-0249">Electron transport</keyword>
<proteinExistence type="predicted"/>
<comment type="subcellular location">
    <subcellularLocation>
        <location evidence="1">Periplasm</location>
    </subcellularLocation>
</comment>
<dbReference type="GO" id="GO:0042597">
    <property type="term" value="C:periplasmic space"/>
    <property type="evidence" value="ECO:0007669"/>
    <property type="project" value="UniProtKB-SubCell"/>
</dbReference>
<feature type="binding site" evidence="8">
    <location>
        <position position="113"/>
    </location>
    <ligand>
        <name>Cu cation</name>
        <dbReference type="ChEBI" id="CHEBI:23378"/>
    </ligand>
</feature>
<keyword evidence="2" id="KW-0813">Transport</keyword>
<organism evidence="10">
    <name type="scientific">Halomonas campaniensis</name>
    <dbReference type="NCBI Taxonomy" id="213554"/>
    <lineage>
        <taxon>Bacteria</taxon>
        <taxon>Pseudomonadati</taxon>
        <taxon>Pseudomonadota</taxon>
        <taxon>Gammaproteobacteria</taxon>
        <taxon>Oceanospirillales</taxon>
        <taxon>Halomonadaceae</taxon>
        <taxon>Halomonas</taxon>
    </lineage>
</organism>
<sequence>MKLLLRTGLLLRFLTLSLLTTGFLPLAALAETHSPQIHTVEMLHRNDSGPLPFSPSYLVIQPGDSVKFLATNAGHNAATIAGMVPEGGEAFVGNINEEIEVTLNEEGIWGIKCSPHYTMGMVMLIQVGGTAATESDLPDNLPPAARQRFLDILSKNG</sequence>
<comment type="caution">
    <text evidence="10">The sequence shown here is derived from an EMBL/GenBank/DDBJ whole genome shotgun (WGS) entry which is preliminary data.</text>
</comment>
<dbReference type="GO" id="GO:0005507">
    <property type="term" value="F:copper ion binding"/>
    <property type="evidence" value="ECO:0007669"/>
    <property type="project" value="UniProtKB-UniRule"/>
</dbReference>
<evidence type="ECO:0000256" key="8">
    <source>
        <dbReference type="PIRSR" id="PIRSR602386-1"/>
    </source>
</evidence>
<dbReference type="InterPro" id="IPR012745">
    <property type="entry name" value="Pseudoazurin"/>
</dbReference>
<dbReference type="EMBL" id="DOTR01000087">
    <property type="protein sequence ID" value="HCA03608.1"/>
    <property type="molecule type" value="Genomic_DNA"/>
</dbReference>
<name>A0A3D0KJB2_9GAMM</name>
<feature type="binding site" evidence="8">
    <location>
        <position position="116"/>
    </location>
    <ligand>
        <name>Cu cation</name>
        <dbReference type="ChEBI" id="CHEBI:23378"/>
    </ligand>
</feature>
<dbReference type="Gene3D" id="2.60.40.420">
    <property type="entry name" value="Cupredoxins - blue copper proteins"/>
    <property type="match status" value="1"/>
</dbReference>
<dbReference type="NCBIfam" id="TIGR02375">
    <property type="entry name" value="pseudoazurin"/>
    <property type="match status" value="1"/>
</dbReference>
<evidence type="ECO:0000259" key="9">
    <source>
        <dbReference type="Pfam" id="PF00127"/>
    </source>
</evidence>
<dbReference type="Pfam" id="PF00127">
    <property type="entry name" value="Copper-bind"/>
    <property type="match status" value="1"/>
</dbReference>
<feature type="binding site" evidence="8">
    <location>
        <position position="75"/>
    </location>
    <ligand>
        <name>Cu cation</name>
        <dbReference type="ChEBI" id="CHEBI:23378"/>
    </ligand>
</feature>
<evidence type="ECO:0000256" key="5">
    <source>
        <dbReference type="ARBA" id="ARBA00022982"/>
    </source>
</evidence>
<evidence type="ECO:0000256" key="3">
    <source>
        <dbReference type="ARBA" id="ARBA00022723"/>
    </source>
</evidence>
<evidence type="ECO:0000256" key="1">
    <source>
        <dbReference type="ARBA" id="ARBA00004418"/>
    </source>
</evidence>
<feature type="binding site" evidence="8">
    <location>
        <position position="121"/>
    </location>
    <ligand>
        <name>Cu cation</name>
        <dbReference type="ChEBI" id="CHEBI:23378"/>
    </ligand>
</feature>
<dbReference type="InterPro" id="IPR000923">
    <property type="entry name" value="BlueCu_1"/>
</dbReference>
<dbReference type="InterPro" id="IPR002386">
    <property type="entry name" value="Amicyanin/Pseudoazurin"/>
</dbReference>
<dbReference type="SUPFAM" id="SSF49503">
    <property type="entry name" value="Cupredoxins"/>
    <property type="match status" value="1"/>
</dbReference>
<evidence type="ECO:0000256" key="2">
    <source>
        <dbReference type="ARBA" id="ARBA00022448"/>
    </source>
</evidence>
<gene>
    <name evidence="10" type="ORF">DEO68_15885</name>
</gene>
<reference evidence="10" key="1">
    <citation type="journal article" date="2018" name="Nat. Biotechnol.">
        <title>A standardized bacterial taxonomy based on genome phylogeny substantially revises the tree of life.</title>
        <authorList>
            <person name="Parks D.H."/>
            <person name="Chuvochina M."/>
            <person name="Waite D.W."/>
            <person name="Rinke C."/>
            <person name="Skarshewski A."/>
            <person name="Chaumeil P.A."/>
            <person name="Hugenholtz P."/>
        </authorList>
    </citation>
    <scope>NUCLEOTIDE SEQUENCE [LARGE SCALE GENOMIC DNA]</scope>
    <source>
        <strain evidence="10">UBA11284</strain>
    </source>
</reference>
<dbReference type="GO" id="GO:0009055">
    <property type="term" value="F:electron transfer activity"/>
    <property type="evidence" value="ECO:0007669"/>
    <property type="project" value="InterPro"/>
</dbReference>
<feature type="domain" description="Blue (type 1) copper" evidence="9">
    <location>
        <begin position="41"/>
        <end position="127"/>
    </location>
</feature>
<keyword evidence="4" id="KW-0574">Periplasm</keyword>